<dbReference type="GO" id="GO:0016020">
    <property type="term" value="C:membrane"/>
    <property type="evidence" value="ECO:0007669"/>
    <property type="project" value="UniProtKB-SubCell"/>
</dbReference>
<comment type="subcellular location">
    <subcellularLocation>
        <location evidence="1">Membrane</location>
    </subcellularLocation>
</comment>
<evidence type="ECO:0000256" key="6">
    <source>
        <dbReference type="SAM" id="MobiDB-lite"/>
    </source>
</evidence>
<reference evidence="8 9" key="1">
    <citation type="submission" date="2018-05" db="EMBL/GenBank/DDBJ databases">
        <title>Genomic Encyclopedia of Archaeal and Bacterial Type Strains, Phase II (KMG-II): from individual species to whole genera.</title>
        <authorList>
            <person name="Goeker M."/>
        </authorList>
    </citation>
    <scope>NUCLEOTIDE SEQUENCE [LARGE SCALE GENOMIC DNA]</scope>
    <source>
        <strain evidence="8 9">DSM 45184</strain>
    </source>
</reference>
<dbReference type="InterPro" id="IPR019533">
    <property type="entry name" value="Peptidase_S26"/>
</dbReference>
<dbReference type="GO" id="GO:0004252">
    <property type="term" value="F:serine-type endopeptidase activity"/>
    <property type="evidence" value="ECO:0007669"/>
    <property type="project" value="UniProtKB-UniRule"/>
</dbReference>
<keyword evidence="9" id="KW-1185">Reference proteome</keyword>
<proteinExistence type="predicted"/>
<dbReference type="GO" id="GO:0009003">
    <property type="term" value="F:signal peptidase activity"/>
    <property type="evidence" value="ECO:0007669"/>
    <property type="project" value="UniProtKB-EC"/>
</dbReference>
<feature type="compositionally biased region" description="Basic residues" evidence="6">
    <location>
        <begin position="192"/>
        <end position="205"/>
    </location>
</feature>
<keyword evidence="3 7" id="KW-1133">Transmembrane helix</keyword>
<dbReference type="InterPro" id="IPR001733">
    <property type="entry name" value="Peptidase_S26B"/>
</dbReference>
<dbReference type="EC" id="3.4.21.89" evidence="5"/>
<evidence type="ECO:0000313" key="9">
    <source>
        <dbReference type="Proteomes" id="UP000245697"/>
    </source>
</evidence>
<dbReference type="Proteomes" id="UP000245697">
    <property type="component" value="Unassembled WGS sequence"/>
</dbReference>
<keyword evidence="4 7" id="KW-0472">Membrane</keyword>
<dbReference type="NCBIfam" id="TIGR02228">
    <property type="entry name" value="sigpep_I_arch"/>
    <property type="match status" value="1"/>
</dbReference>
<feature type="transmembrane region" description="Helical" evidence="7">
    <location>
        <begin position="31"/>
        <end position="60"/>
    </location>
</feature>
<evidence type="ECO:0000256" key="1">
    <source>
        <dbReference type="ARBA" id="ARBA00004370"/>
    </source>
</evidence>
<dbReference type="SUPFAM" id="SSF51306">
    <property type="entry name" value="LexA/Signal peptidase"/>
    <property type="match status" value="1"/>
</dbReference>
<accession>A0A316GCN8</accession>
<organism evidence="8 9">
    <name type="scientific">Actinoplanes xinjiangensis</name>
    <dbReference type="NCBI Taxonomy" id="512350"/>
    <lineage>
        <taxon>Bacteria</taxon>
        <taxon>Bacillati</taxon>
        <taxon>Actinomycetota</taxon>
        <taxon>Actinomycetes</taxon>
        <taxon>Micromonosporales</taxon>
        <taxon>Micromonosporaceae</taxon>
        <taxon>Actinoplanes</taxon>
    </lineage>
</organism>
<dbReference type="RefSeq" id="WP_203896075.1">
    <property type="nucleotide sequence ID" value="NZ_BONA01000017.1"/>
</dbReference>
<dbReference type="GO" id="GO:0006465">
    <property type="term" value="P:signal peptide processing"/>
    <property type="evidence" value="ECO:0007669"/>
    <property type="project" value="UniProtKB-UniRule"/>
</dbReference>
<evidence type="ECO:0000256" key="5">
    <source>
        <dbReference type="NCBIfam" id="TIGR02228"/>
    </source>
</evidence>
<evidence type="ECO:0000256" key="7">
    <source>
        <dbReference type="SAM" id="Phobius"/>
    </source>
</evidence>
<evidence type="ECO:0000256" key="2">
    <source>
        <dbReference type="ARBA" id="ARBA00022692"/>
    </source>
</evidence>
<evidence type="ECO:0000256" key="4">
    <source>
        <dbReference type="ARBA" id="ARBA00023136"/>
    </source>
</evidence>
<protein>
    <recommendedName>
        <fullName evidence="5">Signal peptidase I</fullName>
        <ecNumber evidence="5">3.4.21.89</ecNumber>
    </recommendedName>
</protein>
<evidence type="ECO:0000313" key="8">
    <source>
        <dbReference type="EMBL" id="PWK52357.1"/>
    </source>
</evidence>
<name>A0A316GCN8_9ACTN</name>
<evidence type="ECO:0000256" key="3">
    <source>
        <dbReference type="ARBA" id="ARBA00022989"/>
    </source>
</evidence>
<sequence>MATIGSDAEALSDHQAGHSEWPAWARLVTVLAARIAIGTAVVAVLWSVIPVAFGWTSVVVTSGSMGPRLRSGDVAIASPATGVQMVPGQPVLADNPVRPGKLLLHRVIRRNTDGSLVTKGDANPSEDSTPVPAASVVGRPRLLVRYIGLPVYWHGVGEHRKVAVTGVVGALLLLVASRRTDEEEIVAGPVPARHRRRPPAHRRPPRWSDHMLAIRRSTRSS</sequence>
<keyword evidence="2 7" id="KW-0812">Transmembrane</keyword>
<gene>
    <name evidence="8" type="ORF">BC793_101366</name>
</gene>
<dbReference type="AlphaFoldDB" id="A0A316GCN8"/>
<dbReference type="InterPro" id="IPR036286">
    <property type="entry name" value="LexA/Signal_pep-like_sf"/>
</dbReference>
<dbReference type="EMBL" id="QGGR01000001">
    <property type="protein sequence ID" value="PWK52357.1"/>
    <property type="molecule type" value="Genomic_DNA"/>
</dbReference>
<comment type="caution">
    <text evidence="8">The sequence shown here is derived from an EMBL/GenBank/DDBJ whole genome shotgun (WGS) entry which is preliminary data.</text>
</comment>
<dbReference type="CDD" id="cd06530">
    <property type="entry name" value="S26_SPase_I"/>
    <property type="match status" value="1"/>
</dbReference>
<feature type="region of interest" description="Disordered" evidence="6">
    <location>
        <begin position="187"/>
        <end position="221"/>
    </location>
</feature>